<dbReference type="AlphaFoldDB" id="A0A9P8AS64"/>
<evidence type="ECO:0000313" key="1">
    <source>
        <dbReference type="EMBL" id="KAG7444562.1"/>
    </source>
</evidence>
<protein>
    <submittedName>
        <fullName evidence="1">Uncharacterized protein</fullName>
    </submittedName>
</protein>
<name>A0A9P8AS64_9AGAR</name>
<keyword evidence="2" id="KW-1185">Reference proteome</keyword>
<accession>A0A9P8AS64</accession>
<evidence type="ECO:0000313" key="2">
    <source>
        <dbReference type="Proteomes" id="UP000812287"/>
    </source>
</evidence>
<dbReference type="GeneID" id="66102525"/>
<dbReference type="RefSeq" id="XP_043038062.1">
    <property type="nucleotide sequence ID" value="XM_043180229.1"/>
</dbReference>
<gene>
    <name evidence="1" type="ORF">BT62DRAFT_248711</name>
</gene>
<sequence>MLDSRKPSWQARSGTHEIITSERTATLADYFDYRFWLRAMSDEQGAWHGIITVVMCIVHSLRLGWVLQPRQSLEKPWGSSIAFSLDFCPVQTTTPTYGLTFRGISVHMASARSDSSSETDATKFLLGSEIFFDITYCPVFLGRRVFASRGIGRQLEGRVMTLQ</sequence>
<comment type="caution">
    <text evidence="1">The sequence shown here is derived from an EMBL/GenBank/DDBJ whole genome shotgun (WGS) entry which is preliminary data.</text>
</comment>
<proteinExistence type="predicted"/>
<dbReference type="EMBL" id="MU250540">
    <property type="protein sequence ID" value="KAG7444562.1"/>
    <property type="molecule type" value="Genomic_DNA"/>
</dbReference>
<reference evidence="1" key="1">
    <citation type="submission" date="2020-11" db="EMBL/GenBank/DDBJ databases">
        <title>Adaptations for nitrogen fixation in a non-lichenized fungal sporocarp promotes dispersal by wood-feeding termites.</title>
        <authorList>
            <consortium name="DOE Joint Genome Institute"/>
            <person name="Koch R.A."/>
            <person name="Yoon G."/>
            <person name="Arayal U."/>
            <person name="Lail K."/>
            <person name="Amirebrahimi M."/>
            <person name="Labutti K."/>
            <person name="Lipzen A."/>
            <person name="Riley R."/>
            <person name="Barry K."/>
            <person name="Henrissat B."/>
            <person name="Grigoriev I.V."/>
            <person name="Herr J.R."/>
            <person name="Aime M.C."/>
        </authorList>
    </citation>
    <scope>NUCLEOTIDE SEQUENCE</scope>
    <source>
        <strain evidence="1">MCA 3950</strain>
    </source>
</reference>
<organism evidence="1 2">
    <name type="scientific">Guyanagaster necrorhizus</name>
    <dbReference type="NCBI Taxonomy" id="856835"/>
    <lineage>
        <taxon>Eukaryota</taxon>
        <taxon>Fungi</taxon>
        <taxon>Dikarya</taxon>
        <taxon>Basidiomycota</taxon>
        <taxon>Agaricomycotina</taxon>
        <taxon>Agaricomycetes</taxon>
        <taxon>Agaricomycetidae</taxon>
        <taxon>Agaricales</taxon>
        <taxon>Marasmiineae</taxon>
        <taxon>Physalacriaceae</taxon>
        <taxon>Guyanagaster</taxon>
    </lineage>
</organism>
<dbReference type="Proteomes" id="UP000812287">
    <property type="component" value="Unassembled WGS sequence"/>
</dbReference>